<organismHost>
    <name type="scientific">Procyon lotor</name>
    <name type="common">Raccoon</name>
    <dbReference type="NCBI Taxonomy" id="9654"/>
</organismHost>
<protein>
    <submittedName>
        <fullName evidence="10">TNF alpha receptor-like protein</fullName>
    </submittedName>
</protein>
<dbReference type="GeneID" id="24528241"/>
<gene>
    <name evidence="9" type="ORF">RCNV-Herman-002</name>
    <name evidence="10" type="ORF">RCNV-Herman-207</name>
</gene>
<evidence type="ECO:0000256" key="1">
    <source>
        <dbReference type="ARBA" id="ARBA00022729"/>
    </source>
</evidence>
<dbReference type="CDD" id="cd15839">
    <property type="entry name" value="TNFRSF_viral"/>
    <property type="match status" value="1"/>
</dbReference>
<dbReference type="InterPro" id="IPR010806">
    <property type="entry name" value="Poxvirus_TNF-rcpt-II_C"/>
</dbReference>
<feature type="repeat" description="TNFR-Cys" evidence="7">
    <location>
        <begin position="65"/>
        <end position="106"/>
    </location>
</feature>
<reference evidence="10 11" key="1">
    <citation type="journal article" date="2015" name="J. Gen. Virol.">
        <title>Genome sequence and comparative virulence of raccoonpox virus: the first North American poxvirus sequence.</title>
        <authorList>
            <person name="Fleischauer C."/>
            <person name="Upton C."/>
            <person name="Victoria J."/>
            <person name="Jones G.J."/>
            <person name="Roper R.L."/>
        </authorList>
    </citation>
    <scope>NUCLEOTIDE SEQUENCE [LARGE SCALE GENOMIC DNA]</scope>
    <source>
        <strain evidence="10 11">Herman</strain>
    </source>
</reference>
<dbReference type="InterPro" id="IPR011172">
    <property type="entry name" value="Poxvirus_TNF_rcpt-II"/>
</dbReference>
<dbReference type="GO" id="GO:0052031">
    <property type="term" value="P:symbiont-mediated perturbation of host defense response"/>
    <property type="evidence" value="ECO:0007669"/>
    <property type="project" value="InterPro"/>
</dbReference>
<dbReference type="GO" id="GO:0005031">
    <property type="term" value="F:tumor necrosis factor receptor activity"/>
    <property type="evidence" value="ECO:0007669"/>
    <property type="project" value="InterPro"/>
</dbReference>
<dbReference type="EMBL" id="KP143769">
    <property type="protein sequence ID" value="AKJ93636.1"/>
    <property type="molecule type" value="Genomic_DNA"/>
</dbReference>
<evidence type="ECO:0000256" key="3">
    <source>
        <dbReference type="ARBA" id="ARBA00023157"/>
    </source>
</evidence>
<keyword evidence="3 7" id="KW-1015">Disulfide bond</keyword>
<dbReference type="SMR" id="A0A0G3FXY8"/>
<comment type="similarity">
    <text evidence="5">Belongs to the orthopoxvirus OPG002 family.</text>
</comment>
<dbReference type="SUPFAM" id="SSF57586">
    <property type="entry name" value="TNF receptor-like"/>
    <property type="match status" value="2"/>
</dbReference>
<dbReference type="Proteomes" id="UP000101745">
    <property type="component" value="Segment"/>
</dbReference>
<feature type="domain" description="TNFR-Cys" evidence="8">
    <location>
        <begin position="65"/>
        <end position="106"/>
    </location>
</feature>
<dbReference type="InterPro" id="IPR001368">
    <property type="entry name" value="TNFR/NGFR_Cys_rich_reg"/>
</dbReference>
<keyword evidence="2" id="KW-0677">Repeat</keyword>
<dbReference type="InterPro" id="IPR051670">
    <property type="entry name" value="TNF_chemokine_rcpt-like"/>
</dbReference>
<evidence type="ECO:0000313" key="11">
    <source>
        <dbReference type="Proteomes" id="UP000101745"/>
    </source>
</evidence>
<name>A0A0G3FXY8_RACVI</name>
<dbReference type="PIRSF" id="PIRSF001790">
    <property type="entry name" value="TNF_C22L"/>
    <property type="match status" value="1"/>
</dbReference>
<dbReference type="Pfam" id="PF00020">
    <property type="entry name" value="TNFR_c6"/>
    <property type="match status" value="1"/>
</dbReference>
<dbReference type="OrthoDB" id="11333at10239"/>
<keyword evidence="10" id="KW-0675">Receptor</keyword>
<feature type="repeat" description="TNFR-Cys" evidence="7">
    <location>
        <begin position="29"/>
        <end position="63"/>
    </location>
</feature>
<dbReference type="Gene3D" id="2.60.240.20">
    <property type="match status" value="1"/>
</dbReference>
<feature type="disulfide bond" evidence="7">
    <location>
        <begin position="66"/>
        <end position="81"/>
    </location>
</feature>
<feature type="disulfide bond" evidence="7">
    <location>
        <begin position="42"/>
        <end position="55"/>
    </location>
</feature>
<keyword evidence="11" id="KW-1185">Reference proteome</keyword>
<evidence type="ECO:0000313" key="9">
    <source>
        <dbReference type="EMBL" id="AKJ93636.1"/>
    </source>
</evidence>
<keyword evidence="4" id="KW-0325">Glycoprotein</keyword>
<dbReference type="EMBL" id="KP143769">
    <property type="protein sequence ID" value="AKJ93840.1"/>
    <property type="molecule type" value="Genomic_DNA"/>
</dbReference>
<dbReference type="Pfam" id="PF07190">
    <property type="entry name" value="CrmD_SECRET"/>
    <property type="match status" value="1"/>
</dbReference>
<dbReference type="RefSeq" id="YP_009143315.1">
    <property type="nucleotide sequence ID" value="NC_027213.1"/>
</dbReference>
<proteinExistence type="inferred from homology"/>
<dbReference type="GO" id="GO:0051044">
    <property type="term" value="P:positive regulation of membrane protein ectodomain proteolysis"/>
    <property type="evidence" value="ECO:0007669"/>
    <property type="project" value="TreeGrafter"/>
</dbReference>
<dbReference type="Gene3D" id="2.10.50.10">
    <property type="entry name" value="Tumor Necrosis Factor Receptor, subunit A, domain 2"/>
    <property type="match status" value="2"/>
</dbReference>
<evidence type="ECO:0000259" key="8">
    <source>
        <dbReference type="PROSITE" id="PS50050"/>
    </source>
</evidence>
<evidence type="ECO:0000256" key="7">
    <source>
        <dbReference type="PROSITE-ProRule" id="PRU00206"/>
    </source>
</evidence>
<dbReference type="PROSITE" id="PS00652">
    <property type="entry name" value="TNFR_NGFR_1"/>
    <property type="match status" value="2"/>
</dbReference>
<dbReference type="PANTHER" id="PTHR47386:SF1">
    <property type="entry name" value="TUMOR NECROSIS FACTOR RECEPTOR SUPERFAMILY MEMBER 1B"/>
    <property type="match status" value="1"/>
</dbReference>
<comment type="function">
    <text evidence="6">Inhibits host immune defense by binding to host TNF and various chemokines in the extracellular space. Binds host CC chemokines (beta chemokines) and CXC chemokines (alpha chemokines).</text>
</comment>
<dbReference type="KEGG" id="vg:24528036"/>
<evidence type="ECO:0000256" key="2">
    <source>
        <dbReference type="ARBA" id="ARBA00022737"/>
    </source>
</evidence>
<comment type="caution">
    <text evidence="7">Lacks conserved residue(s) required for the propagation of feature annotation.</text>
</comment>
<dbReference type="RefSeq" id="YP_009143519.1">
    <property type="nucleotide sequence ID" value="NC_027213.1"/>
</dbReference>
<evidence type="ECO:0000313" key="10">
    <source>
        <dbReference type="EMBL" id="AKJ93840.1"/>
    </source>
</evidence>
<accession>A0A0G3FXY8</accession>
<feature type="disulfide bond" evidence="7">
    <location>
        <begin position="88"/>
        <end position="106"/>
    </location>
</feature>
<sequence>MISHILLLSVLCIHINGDSDMPYTPIDGKCKGGDYKNGNLCCSSCSAGTYASKLCDSSNNTVCTTCGDGTFTAISNHLPACLSCNGACNENQIEIQSCTKTQNRICSCAPGNYCLFTGSGKGCKLCTPKTKCGIGYGVTGHTSQGNTICSKCGLNTFSSTISSEDKCEPVPMNTFNNIYVEIDLYPINDTSCIHTTTTGVNEVISTSEVTITMRHTDCDPIFNTGYFSVLDKTAMSGFFTGNDIYQNASNTCKLAIEIKCNRNQDDTLASSTSRQLTKTDNTITTPHSETVTVIGNCLSDINVYILYSDTNSLDDPDSVSFHMGNILDIDNNMPASCGVRKILPYPESQVSNVISST</sequence>
<evidence type="ECO:0000256" key="6">
    <source>
        <dbReference type="ARBA" id="ARBA00045338"/>
    </source>
</evidence>
<dbReference type="PROSITE" id="PS50050">
    <property type="entry name" value="TNFR_NGFR_2"/>
    <property type="match status" value="2"/>
</dbReference>
<dbReference type="KEGG" id="vg:24528241"/>
<feature type="disulfide bond" evidence="7">
    <location>
        <begin position="45"/>
        <end position="63"/>
    </location>
</feature>
<dbReference type="InterPro" id="IPR034059">
    <property type="entry name" value="TNFRSF_N_viral"/>
</dbReference>
<dbReference type="PANTHER" id="PTHR47386">
    <property type="entry name" value="TUMOR NECROSIS FACTOR RECEPTOR SUPERFAMILY MEMBER 1B"/>
    <property type="match status" value="1"/>
</dbReference>
<feature type="domain" description="TNFR-Cys" evidence="8">
    <location>
        <begin position="29"/>
        <end position="63"/>
    </location>
</feature>
<keyword evidence="1" id="KW-0732">Signal</keyword>
<evidence type="ECO:0000256" key="4">
    <source>
        <dbReference type="ARBA" id="ARBA00023180"/>
    </source>
</evidence>
<dbReference type="GeneID" id="24528036"/>
<dbReference type="SMART" id="SM00208">
    <property type="entry name" value="TNFR"/>
    <property type="match status" value="3"/>
</dbReference>
<evidence type="ECO:0000256" key="5">
    <source>
        <dbReference type="ARBA" id="ARBA00034724"/>
    </source>
</evidence>
<organism evidence="10 11">
    <name type="scientific">Raccoon poxvirus</name>
    <name type="common">RCN</name>
    <dbReference type="NCBI Taxonomy" id="10256"/>
    <lineage>
        <taxon>Viruses</taxon>
        <taxon>Varidnaviria</taxon>
        <taxon>Bamfordvirae</taxon>
        <taxon>Nucleocytoviricota</taxon>
        <taxon>Pokkesviricetes</taxon>
        <taxon>Chitovirales</taxon>
        <taxon>Poxviridae</taxon>
        <taxon>Chordopoxvirinae</taxon>
        <taxon>Orthopoxvirus</taxon>
        <taxon>Orthopoxvirus raccoonpox</taxon>
    </lineage>
</organism>
<dbReference type="GO" id="GO:0043120">
    <property type="term" value="F:tumor necrosis factor binding"/>
    <property type="evidence" value="ECO:0007669"/>
    <property type="project" value="TreeGrafter"/>
</dbReference>